<accession>A0A6H5HP56</accession>
<evidence type="ECO:0000256" key="1">
    <source>
        <dbReference type="SAM" id="MobiDB-lite"/>
    </source>
</evidence>
<organism evidence="2 3">
    <name type="scientific">Nesidiocoris tenuis</name>
    <dbReference type="NCBI Taxonomy" id="355587"/>
    <lineage>
        <taxon>Eukaryota</taxon>
        <taxon>Metazoa</taxon>
        <taxon>Ecdysozoa</taxon>
        <taxon>Arthropoda</taxon>
        <taxon>Hexapoda</taxon>
        <taxon>Insecta</taxon>
        <taxon>Pterygota</taxon>
        <taxon>Neoptera</taxon>
        <taxon>Paraneoptera</taxon>
        <taxon>Hemiptera</taxon>
        <taxon>Heteroptera</taxon>
        <taxon>Panheteroptera</taxon>
        <taxon>Cimicomorpha</taxon>
        <taxon>Miridae</taxon>
        <taxon>Dicyphina</taxon>
        <taxon>Nesidiocoris</taxon>
    </lineage>
</organism>
<feature type="region of interest" description="Disordered" evidence="1">
    <location>
        <begin position="229"/>
        <end position="255"/>
    </location>
</feature>
<dbReference type="AlphaFoldDB" id="A0A6H5HP56"/>
<keyword evidence="3" id="KW-1185">Reference proteome</keyword>
<dbReference type="EMBL" id="CADCXU010032268">
    <property type="protein sequence ID" value="CAB0018093.1"/>
    <property type="molecule type" value="Genomic_DNA"/>
</dbReference>
<sequence length="275" mass="31500">MPSVTANDQTRLRMRSTVLHYKNSHCERTYCRHLVPSERECVKSCIANCRMIELVKECTIRSLKRKGHGSEDVPQKYQSVSLDCTSQAEGLRRLPKEPEVANSNPEREATKIVFHSCDKKIDNSTYRRRSGEISYLHFVKTATIAMVPYVTTLNFHDISNVHGQVRNWRYEISPLRRRILTTHRLLPIYYGEGRAPRDGSCCSVQFRARMIWRSSWLCRLKLQYPEPGNPSPSINDVTSRPDQHGGSFDQPPGTAQQAVGATISRIYDPRACSFV</sequence>
<feature type="compositionally biased region" description="Polar residues" evidence="1">
    <location>
        <begin position="231"/>
        <end position="240"/>
    </location>
</feature>
<evidence type="ECO:0000313" key="3">
    <source>
        <dbReference type="Proteomes" id="UP000479000"/>
    </source>
</evidence>
<evidence type="ECO:0000313" key="2">
    <source>
        <dbReference type="EMBL" id="CAB0018093.1"/>
    </source>
</evidence>
<gene>
    <name evidence="2" type="ORF">NTEN_LOCUS22002</name>
</gene>
<reference evidence="2 3" key="1">
    <citation type="submission" date="2020-02" db="EMBL/GenBank/DDBJ databases">
        <authorList>
            <person name="Ferguson B K."/>
        </authorList>
    </citation>
    <scope>NUCLEOTIDE SEQUENCE [LARGE SCALE GENOMIC DNA]</scope>
</reference>
<name>A0A6H5HP56_9HEMI</name>
<dbReference type="Proteomes" id="UP000479000">
    <property type="component" value="Unassembled WGS sequence"/>
</dbReference>
<protein>
    <submittedName>
        <fullName evidence="2">Uncharacterized protein</fullName>
    </submittedName>
</protein>
<proteinExistence type="predicted"/>